<dbReference type="GO" id="GO:0030267">
    <property type="term" value="F:glyoxylate reductase (NADPH) activity"/>
    <property type="evidence" value="ECO:0007669"/>
    <property type="project" value="TreeGrafter"/>
</dbReference>
<evidence type="ECO:0000313" key="7">
    <source>
        <dbReference type="EMBL" id="RUQ71450.1"/>
    </source>
</evidence>
<dbReference type="OrthoDB" id="9793626at2"/>
<dbReference type="GO" id="GO:0051287">
    <property type="term" value="F:NAD binding"/>
    <property type="evidence" value="ECO:0007669"/>
    <property type="project" value="InterPro"/>
</dbReference>
<name>A0A433J9I3_9PROT</name>
<dbReference type="Pfam" id="PF00389">
    <property type="entry name" value="2-Hacid_dh"/>
    <property type="match status" value="1"/>
</dbReference>
<dbReference type="InterPro" id="IPR006139">
    <property type="entry name" value="D-isomer_2_OHA_DH_cat_dom"/>
</dbReference>
<evidence type="ECO:0000259" key="5">
    <source>
        <dbReference type="Pfam" id="PF00389"/>
    </source>
</evidence>
<dbReference type="PANTHER" id="PTHR10996:SF178">
    <property type="entry name" value="2-HYDROXYACID DEHYDROGENASE YGL185C-RELATED"/>
    <property type="match status" value="1"/>
</dbReference>
<dbReference type="RefSeq" id="WP_126998231.1">
    <property type="nucleotide sequence ID" value="NZ_JBNPXW010000003.1"/>
</dbReference>
<dbReference type="SUPFAM" id="SSF52283">
    <property type="entry name" value="Formate/glycerate dehydrogenase catalytic domain-like"/>
    <property type="match status" value="1"/>
</dbReference>
<reference evidence="7 8" key="1">
    <citation type="submission" date="2018-12" db="EMBL/GenBank/DDBJ databases">
        <authorList>
            <person name="Yang Y."/>
        </authorList>
    </citation>
    <scope>NUCLEOTIDE SEQUENCE [LARGE SCALE GENOMIC DNA]</scope>
    <source>
        <strain evidence="7 8">GSF71</strain>
    </source>
</reference>
<dbReference type="SUPFAM" id="SSF51735">
    <property type="entry name" value="NAD(P)-binding Rossmann-fold domains"/>
    <property type="match status" value="1"/>
</dbReference>
<keyword evidence="8" id="KW-1185">Reference proteome</keyword>
<dbReference type="EMBL" id="RZIJ01000008">
    <property type="protein sequence ID" value="RUQ71450.1"/>
    <property type="molecule type" value="Genomic_DNA"/>
</dbReference>
<dbReference type="GO" id="GO:0016618">
    <property type="term" value="F:hydroxypyruvate reductase [NAD(P)H] activity"/>
    <property type="evidence" value="ECO:0007669"/>
    <property type="project" value="TreeGrafter"/>
</dbReference>
<dbReference type="AlphaFoldDB" id="A0A433J9I3"/>
<dbReference type="InterPro" id="IPR050223">
    <property type="entry name" value="D-isomer_2-hydroxyacid_DH"/>
</dbReference>
<evidence type="ECO:0000256" key="3">
    <source>
        <dbReference type="ARBA" id="ARBA00023027"/>
    </source>
</evidence>
<proteinExistence type="inferred from homology"/>
<evidence type="ECO:0000313" key="8">
    <source>
        <dbReference type="Proteomes" id="UP000280346"/>
    </source>
</evidence>
<dbReference type="CDD" id="cd12156">
    <property type="entry name" value="HPPR"/>
    <property type="match status" value="1"/>
</dbReference>
<dbReference type="Gene3D" id="3.40.50.720">
    <property type="entry name" value="NAD(P)-binding Rossmann-like Domain"/>
    <property type="match status" value="2"/>
</dbReference>
<dbReference type="PANTHER" id="PTHR10996">
    <property type="entry name" value="2-HYDROXYACID DEHYDROGENASE-RELATED"/>
    <property type="match status" value="1"/>
</dbReference>
<evidence type="ECO:0000259" key="6">
    <source>
        <dbReference type="Pfam" id="PF02826"/>
    </source>
</evidence>
<dbReference type="GO" id="GO:0005829">
    <property type="term" value="C:cytosol"/>
    <property type="evidence" value="ECO:0007669"/>
    <property type="project" value="TreeGrafter"/>
</dbReference>
<evidence type="ECO:0000256" key="1">
    <source>
        <dbReference type="ARBA" id="ARBA00022857"/>
    </source>
</evidence>
<gene>
    <name evidence="7" type="ORF">EJ913_12445</name>
</gene>
<dbReference type="InterPro" id="IPR036291">
    <property type="entry name" value="NAD(P)-bd_dom_sf"/>
</dbReference>
<comment type="caution">
    <text evidence="7">The sequence shown here is derived from an EMBL/GenBank/DDBJ whole genome shotgun (WGS) entry which is preliminary data.</text>
</comment>
<evidence type="ECO:0000256" key="4">
    <source>
        <dbReference type="RuleBase" id="RU003719"/>
    </source>
</evidence>
<keyword evidence="1" id="KW-0521">NADP</keyword>
<evidence type="ECO:0000256" key="2">
    <source>
        <dbReference type="ARBA" id="ARBA00023002"/>
    </source>
</evidence>
<dbReference type="FunFam" id="3.40.50.720:FF:000213">
    <property type="entry name" value="Putative 2-hydroxyacid dehydrogenase"/>
    <property type="match status" value="1"/>
</dbReference>
<keyword evidence="3" id="KW-0520">NAD</keyword>
<sequence length="308" mass="32309">MNRSGIDILLSTTMPPGLAEDLAQHFTLHGPEVIGSPGFAELAPRIRGLASREPARVDAALLESLPNLEIISSYSAGLDNIDLDAARRLGLVVANSSAALDEEVADTAIALILMTVRRFAAAERHVLEGKWAEGPFPLARGLKGRRLGIVGLGHIGEAIAARATAFGLSIAYHNRRAKPEVPYAYHATAEELAAESDILAVCCPGGPETLNLIDAKVLRALGAGGVVVNVSRGSVVDEDALLAALADGTIGGAGLDVCRNEPNPRPELIGHPDIVLLPHVGSATVETRARMGHVMRDNLLAHFGIKEV</sequence>
<comment type="similarity">
    <text evidence="4">Belongs to the D-isomer specific 2-hydroxyacid dehydrogenase family.</text>
</comment>
<organism evidence="7 8">
    <name type="scientific">Azospirillum doebereinerae</name>
    <dbReference type="NCBI Taxonomy" id="92933"/>
    <lineage>
        <taxon>Bacteria</taxon>
        <taxon>Pseudomonadati</taxon>
        <taxon>Pseudomonadota</taxon>
        <taxon>Alphaproteobacteria</taxon>
        <taxon>Rhodospirillales</taxon>
        <taxon>Azospirillaceae</taxon>
        <taxon>Azospirillum</taxon>
    </lineage>
</organism>
<dbReference type="Proteomes" id="UP000280346">
    <property type="component" value="Unassembled WGS sequence"/>
</dbReference>
<dbReference type="Pfam" id="PF02826">
    <property type="entry name" value="2-Hacid_dh_C"/>
    <property type="match status" value="1"/>
</dbReference>
<accession>A0A433J9I3</accession>
<feature type="domain" description="D-isomer specific 2-hydroxyacid dehydrogenase catalytic" evidence="5">
    <location>
        <begin position="40"/>
        <end position="303"/>
    </location>
</feature>
<keyword evidence="2 4" id="KW-0560">Oxidoreductase</keyword>
<feature type="domain" description="D-isomer specific 2-hydroxyacid dehydrogenase NAD-binding" evidence="6">
    <location>
        <begin position="109"/>
        <end position="281"/>
    </location>
</feature>
<protein>
    <submittedName>
        <fullName evidence="7">2-hydroxyacid dehydrogenase</fullName>
    </submittedName>
</protein>
<dbReference type="InterPro" id="IPR006140">
    <property type="entry name" value="D-isomer_DH_NAD-bd"/>
</dbReference>